<comment type="caution">
    <text evidence="1">The sequence shown here is derived from an EMBL/GenBank/DDBJ whole genome shotgun (WGS) entry which is preliminary data.</text>
</comment>
<protein>
    <submittedName>
        <fullName evidence="1">Uncharacterized protein</fullName>
    </submittedName>
</protein>
<organism evidence="1 2">
    <name type="scientific">Goodea atripinnis</name>
    <dbReference type="NCBI Taxonomy" id="208336"/>
    <lineage>
        <taxon>Eukaryota</taxon>
        <taxon>Metazoa</taxon>
        <taxon>Chordata</taxon>
        <taxon>Craniata</taxon>
        <taxon>Vertebrata</taxon>
        <taxon>Euteleostomi</taxon>
        <taxon>Actinopterygii</taxon>
        <taxon>Neopterygii</taxon>
        <taxon>Teleostei</taxon>
        <taxon>Neoteleostei</taxon>
        <taxon>Acanthomorphata</taxon>
        <taxon>Ovalentaria</taxon>
        <taxon>Atherinomorphae</taxon>
        <taxon>Cyprinodontiformes</taxon>
        <taxon>Goodeidae</taxon>
        <taxon>Goodea</taxon>
    </lineage>
</organism>
<sequence length="113" mass="13155">KKATIPSGITLWHLQPLSSTHPLLFKLQRGLRNRSRCRLATLDSHQRNDNDALKLVFFYIVDKEDITSQDALKREKRELINKTGDVDEHIPFFPCLLSVFSGHYYCRPREVSC</sequence>
<dbReference type="EMBL" id="JAHRIO010035989">
    <property type="protein sequence ID" value="MEQ2170150.1"/>
    <property type="molecule type" value="Genomic_DNA"/>
</dbReference>
<feature type="non-terminal residue" evidence="1">
    <location>
        <position position="1"/>
    </location>
</feature>
<proteinExistence type="predicted"/>
<accession>A0ABV0NFF6</accession>
<gene>
    <name evidence="1" type="ORF">GOODEAATRI_032385</name>
</gene>
<name>A0ABV0NFF6_9TELE</name>
<evidence type="ECO:0000313" key="1">
    <source>
        <dbReference type="EMBL" id="MEQ2170150.1"/>
    </source>
</evidence>
<keyword evidence="2" id="KW-1185">Reference proteome</keyword>
<reference evidence="1 2" key="1">
    <citation type="submission" date="2021-06" db="EMBL/GenBank/DDBJ databases">
        <authorList>
            <person name="Palmer J.M."/>
        </authorList>
    </citation>
    <scope>NUCLEOTIDE SEQUENCE [LARGE SCALE GENOMIC DNA]</scope>
    <source>
        <strain evidence="1 2">GA_2019</strain>
        <tissue evidence="1">Muscle</tissue>
    </source>
</reference>
<evidence type="ECO:0000313" key="2">
    <source>
        <dbReference type="Proteomes" id="UP001476798"/>
    </source>
</evidence>
<dbReference type="Proteomes" id="UP001476798">
    <property type="component" value="Unassembled WGS sequence"/>
</dbReference>